<evidence type="ECO:0000256" key="3">
    <source>
        <dbReference type="ARBA" id="ARBA00013163"/>
    </source>
</evidence>
<dbReference type="PRINTS" id="PR01047">
    <property type="entry name" value="TRNASYNTHTHR"/>
</dbReference>
<dbReference type="FunFam" id="3.10.20.30:FF:000006">
    <property type="entry name" value="Threonine--tRNA ligase, cytoplasmic"/>
    <property type="match status" value="1"/>
</dbReference>
<evidence type="ECO:0000256" key="5">
    <source>
        <dbReference type="ARBA" id="ARBA00022598"/>
    </source>
</evidence>
<dbReference type="CTD" id="6897"/>
<dbReference type="InterPro" id="IPR012947">
    <property type="entry name" value="tRNA_SAD"/>
</dbReference>
<dbReference type="NCBIfam" id="TIGR00418">
    <property type="entry name" value="thrS"/>
    <property type="match status" value="1"/>
</dbReference>
<evidence type="ECO:0000256" key="1">
    <source>
        <dbReference type="ARBA" id="ARBA00004496"/>
    </source>
</evidence>
<dbReference type="EC" id="6.1.1.3" evidence="3"/>
<evidence type="ECO:0000259" key="15">
    <source>
        <dbReference type="PROSITE" id="PS51880"/>
    </source>
</evidence>
<dbReference type="InterPro" id="IPR033728">
    <property type="entry name" value="ThrRS_core"/>
</dbReference>
<keyword evidence="16" id="KW-1185">Reference proteome</keyword>
<dbReference type="InterPro" id="IPR002314">
    <property type="entry name" value="aa-tRNA-synt_IIb"/>
</dbReference>
<dbReference type="InterPro" id="IPR002320">
    <property type="entry name" value="Thr-tRNA-ligase_IIa"/>
</dbReference>
<evidence type="ECO:0000256" key="2">
    <source>
        <dbReference type="ARBA" id="ARBA00008226"/>
    </source>
</evidence>
<evidence type="ECO:0000256" key="9">
    <source>
        <dbReference type="ARBA" id="ARBA00023146"/>
    </source>
</evidence>
<dbReference type="InterPro" id="IPR045864">
    <property type="entry name" value="aa-tRNA-synth_II/BPL/LPL"/>
</dbReference>
<name>A0A6P3VZN9_CLUHA</name>
<dbReference type="RefSeq" id="XP_012684110.1">
    <property type="nucleotide sequence ID" value="XM_012828656.3"/>
</dbReference>
<dbReference type="SUPFAM" id="SSF55681">
    <property type="entry name" value="Class II aaRS and biotin synthetases"/>
    <property type="match status" value="1"/>
</dbReference>
<protein>
    <recommendedName>
        <fullName evidence="3">threonine--tRNA ligase</fullName>
        <ecNumber evidence="3">6.1.1.3</ecNumber>
    </recommendedName>
    <alternativeName>
        <fullName evidence="10">Threonyl-tRNA synthetase</fullName>
    </alternativeName>
</protein>
<keyword evidence="7" id="KW-0067">ATP-binding</keyword>
<accession>A0A6P3VZN9</accession>
<dbReference type="GeneID" id="105901229"/>
<keyword evidence="4" id="KW-0963">Cytoplasm</keyword>
<feature type="region of interest" description="Disordered" evidence="13">
    <location>
        <begin position="1"/>
        <end position="52"/>
    </location>
</feature>
<proteinExistence type="inferred from homology"/>
<comment type="subcellular location">
    <subcellularLocation>
        <location evidence="1">Cytoplasm</location>
    </subcellularLocation>
</comment>
<dbReference type="HAMAP" id="MF_00184">
    <property type="entry name" value="Thr_tRNA_synth"/>
    <property type="match status" value="1"/>
</dbReference>
<dbReference type="CDD" id="cd01667">
    <property type="entry name" value="TGS_ThrRS"/>
    <property type="match status" value="1"/>
</dbReference>
<dbReference type="PROSITE" id="PS51880">
    <property type="entry name" value="TGS"/>
    <property type="match status" value="1"/>
</dbReference>
<dbReference type="CDD" id="cd00771">
    <property type="entry name" value="ThrRS_core"/>
    <property type="match status" value="1"/>
</dbReference>
<dbReference type="PANTHER" id="PTHR11451:SF54">
    <property type="entry name" value="THREONINE--TRNA LIGASE"/>
    <property type="match status" value="1"/>
</dbReference>
<dbReference type="SMART" id="SM00863">
    <property type="entry name" value="tRNA_SAD"/>
    <property type="match status" value="1"/>
</dbReference>
<keyword evidence="8" id="KW-0648">Protein biosynthesis</keyword>
<dbReference type="InterPro" id="IPR004154">
    <property type="entry name" value="Anticodon-bd"/>
</dbReference>
<keyword evidence="6" id="KW-0547">Nucleotide-binding</keyword>
<dbReference type="Pfam" id="PF03129">
    <property type="entry name" value="HGTP_anticodon"/>
    <property type="match status" value="1"/>
</dbReference>
<evidence type="ECO:0000256" key="13">
    <source>
        <dbReference type="SAM" id="MobiDB-lite"/>
    </source>
</evidence>
<dbReference type="PROSITE" id="PS50862">
    <property type="entry name" value="AA_TRNA_LIGASE_II"/>
    <property type="match status" value="1"/>
</dbReference>
<dbReference type="SUPFAM" id="SSF55186">
    <property type="entry name" value="ThrRS/AlaRS common domain"/>
    <property type="match status" value="1"/>
</dbReference>
<dbReference type="GO" id="GO:0005739">
    <property type="term" value="C:mitochondrion"/>
    <property type="evidence" value="ECO:0007669"/>
    <property type="project" value="TreeGrafter"/>
</dbReference>
<dbReference type="SUPFAM" id="SSF81271">
    <property type="entry name" value="TGS-like"/>
    <property type="match status" value="1"/>
</dbReference>
<dbReference type="Pfam" id="PF00587">
    <property type="entry name" value="tRNA-synt_2b"/>
    <property type="match status" value="1"/>
</dbReference>
<dbReference type="InterPro" id="IPR006195">
    <property type="entry name" value="aa-tRNA-synth_II"/>
</dbReference>
<dbReference type="InterPro" id="IPR018163">
    <property type="entry name" value="Thr/Ala-tRNA-synth_IIc_edit"/>
</dbReference>
<dbReference type="AlphaFoldDB" id="A0A6P3VZN9"/>
<dbReference type="GO" id="GO:0004829">
    <property type="term" value="F:threonine-tRNA ligase activity"/>
    <property type="evidence" value="ECO:0007669"/>
    <property type="project" value="UniProtKB-EC"/>
</dbReference>
<comment type="function">
    <text evidence="12">Catalyzes the attachment of threonine to tRNA(Thr) in a two-step reaction: threonine is first activated by ATP to form Thr-AMP and then transferred to the acceptor end of tRNA(Thr). Also edits incorrectly charged tRNA(Thr) via its editing domain, at the post-transfer stage.</text>
</comment>
<dbReference type="Pfam" id="PF02824">
    <property type="entry name" value="TGS"/>
    <property type="match status" value="1"/>
</dbReference>
<dbReference type="Proteomes" id="UP000515152">
    <property type="component" value="Chromosome 7"/>
</dbReference>
<evidence type="ECO:0000313" key="17">
    <source>
        <dbReference type="RefSeq" id="XP_012684110.1"/>
    </source>
</evidence>
<dbReference type="SUPFAM" id="SSF52954">
    <property type="entry name" value="Class II aaRS ABD-related"/>
    <property type="match status" value="1"/>
</dbReference>
<comment type="similarity">
    <text evidence="2">Belongs to the class-II aminoacyl-tRNA synthetase family.</text>
</comment>
<dbReference type="CDD" id="cd00860">
    <property type="entry name" value="ThrRS_anticodon"/>
    <property type="match status" value="1"/>
</dbReference>
<evidence type="ECO:0000256" key="8">
    <source>
        <dbReference type="ARBA" id="ARBA00022917"/>
    </source>
</evidence>
<dbReference type="InterPro" id="IPR036621">
    <property type="entry name" value="Anticodon-bd_dom_sf"/>
</dbReference>
<organism evidence="16 17">
    <name type="scientific">Clupea harengus</name>
    <name type="common">Atlantic herring</name>
    <dbReference type="NCBI Taxonomy" id="7950"/>
    <lineage>
        <taxon>Eukaryota</taxon>
        <taxon>Metazoa</taxon>
        <taxon>Chordata</taxon>
        <taxon>Craniata</taxon>
        <taxon>Vertebrata</taxon>
        <taxon>Euteleostomi</taxon>
        <taxon>Actinopterygii</taxon>
        <taxon>Neopterygii</taxon>
        <taxon>Teleostei</taxon>
        <taxon>Clupei</taxon>
        <taxon>Clupeiformes</taxon>
        <taxon>Clupeoidei</taxon>
        <taxon>Clupeidae</taxon>
        <taxon>Clupea</taxon>
    </lineage>
</organism>
<gene>
    <name evidence="17" type="primary">tars1</name>
</gene>
<dbReference type="InterPro" id="IPR047246">
    <property type="entry name" value="ThrRS_anticodon"/>
</dbReference>
<evidence type="ECO:0000256" key="6">
    <source>
        <dbReference type="ARBA" id="ARBA00022741"/>
    </source>
</evidence>
<reference evidence="17" key="1">
    <citation type="submission" date="2025-08" db="UniProtKB">
        <authorList>
            <consortium name="RefSeq"/>
        </authorList>
    </citation>
    <scope>IDENTIFICATION</scope>
</reference>
<dbReference type="PANTHER" id="PTHR11451">
    <property type="entry name" value="THREONINE-TRNA LIGASE"/>
    <property type="match status" value="1"/>
</dbReference>
<evidence type="ECO:0000256" key="7">
    <source>
        <dbReference type="ARBA" id="ARBA00022840"/>
    </source>
</evidence>
<dbReference type="OrthoDB" id="5423599at2759"/>
<dbReference type="InterPro" id="IPR012676">
    <property type="entry name" value="TGS-like"/>
</dbReference>
<dbReference type="InterPro" id="IPR004095">
    <property type="entry name" value="TGS"/>
</dbReference>
<dbReference type="FunFam" id="3.30.980.10:FF:000003">
    <property type="entry name" value="Threonine--tRNA ligase, cytoplasmic"/>
    <property type="match status" value="1"/>
</dbReference>
<evidence type="ECO:0000256" key="4">
    <source>
        <dbReference type="ARBA" id="ARBA00022490"/>
    </source>
</evidence>
<evidence type="ECO:0000256" key="10">
    <source>
        <dbReference type="ARBA" id="ARBA00031900"/>
    </source>
</evidence>
<dbReference type="Gene3D" id="3.40.50.800">
    <property type="entry name" value="Anticodon-binding domain"/>
    <property type="match status" value="1"/>
</dbReference>
<dbReference type="Gene3D" id="3.10.20.30">
    <property type="match status" value="1"/>
</dbReference>
<dbReference type="InterPro" id="IPR012675">
    <property type="entry name" value="Beta-grasp_dom_sf"/>
</dbReference>
<dbReference type="Gene3D" id="3.30.930.10">
    <property type="entry name" value="Bira Bifunctional Protein, Domain 2"/>
    <property type="match status" value="1"/>
</dbReference>
<feature type="domain" description="Aminoacyl-transfer RNA synthetases class-II family profile" evidence="14">
    <location>
        <begin position="350"/>
        <end position="616"/>
    </location>
</feature>
<dbReference type="GO" id="GO:0006435">
    <property type="term" value="P:threonyl-tRNA aminoacylation"/>
    <property type="evidence" value="ECO:0007669"/>
    <property type="project" value="InterPro"/>
</dbReference>
<feature type="domain" description="TGS" evidence="15">
    <location>
        <begin position="84"/>
        <end position="146"/>
    </location>
</feature>
<evidence type="ECO:0000313" key="16">
    <source>
        <dbReference type="Proteomes" id="UP000515152"/>
    </source>
</evidence>
<evidence type="ECO:0000259" key="14">
    <source>
        <dbReference type="PROSITE" id="PS50862"/>
    </source>
</evidence>
<dbReference type="Pfam" id="PF07973">
    <property type="entry name" value="tRNA_SAD"/>
    <property type="match status" value="1"/>
</dbReference>
<evidence type="ECO:0000256" key="11">
    <source>
        <dbReference type="ARBA" id="ARBA00049515"/>
    </source>
</evidence>
<comment type="catalytic activity">
    <reaction evidence="11">
        <text>tRNA(Thr) + L-threonine + ATP = L-threonyl-tRNA(Thr) + AMP + diphosphate + H(+)</text>
        <dbReference type="Rhea" id="RHEA:24624"/>
        <dbReference type="Rhea" id="RHEA-COMP:9670"/>
        <dbReference type="Rhea" id="RHEA-COMP:9704"/>
        <dbReference type="ChEBI" id="CHEBI:15378"/>
        <dbReference type="ChEBI" id="CHEBI:30616"/>
        <dbReference type="ChEBI" id="CHEBI:33019"/>
        <dbReference type="ChEBI" id="CHEBI:57926"/>
        <dbReference type="ChEBI" id="CHEBI:78442"/>
        <dbReference type="ChEBI" id="CHEBI:78534"/>
        <dbReference type="ChEBI" id="CHEBI:456215"/>
        <dbReference type="EC" id="6.1.1.3"/>
    </reaction>
</comment>
<dbReference type="GO" id="GO:0005524">
    <property type="term" value="F:ATP binding"/>
    <property type="evidence" value="ECO:0007669"/>
    <property type="project" value="UniProtKB-KW"/>
</dbReference>
<dbReference type="FunFam" id="3.30.930.10:FF:000009">
    <property type="entry name" value="Threonine--tRNA ligase 2, cytoplasmic"/>
    <property type="match status" value="1"/>
</dbReference>
<dbReference type="FunFam" id="3.40.50.800:FF:000003">
    <property type="entry name" value="Threonine--tRNA ligase 2, cytoplasmic"/>
    <property type="match status" value="1"/>
</dbReference>
<keyword evidence="5 17" id="KW-0436">Ligase</keyword>
<evidence type="ECO:0000256" key="12">
    <source>
        <dbReference type="ARBA" id="ARBA00058080"/>
    </source>
</evidence>
<keyword evidence="9" id="KW-0030">Aminoacyl-tRNA synthetase</keyword>
<sequence>MEEEKVTQQMNALQVEEGKKGGAAGQKGGKDGGKKKSKGATGDSACRAELNPPPQYIEDRLAMYNKLKAEHDTLLAERAEKDSKPIKITLPDGKVVDGETWKTTPYTVACGISQGLADSTVIAKVNGNVWDLDRALEQDCSLQLLKFDDEEAQAVYWHSSAHIMGEAMEKVYGGCLCYGPPIDNGFYYDMFLDNEGVSSNDFPGLENLCKKIIKEKQPFERLEIKKETLLEMFKYNKFKCRILNEKVTTPTTTVYRCGPLIDLCRGPHVRHTGKIKALKIHKNSSTYWEGKADMESLQRIYGISFPDPKMLKEWEKFQEEAKNRDHRKLGREQELFFFHDLSPGSCFFLPKGAYIYNALMQFIRSEYRKRGFQEVITPNIYNSKLWQTSGHWQHYSDNMFSFESEKETFALKPMNCPGHCLMFDHRPRSWRELPLRMADFGVLHRNELSGALTGLTRVRRFQQDDAHIFCTMDQIESEIKGCLDFLRTVYEVFGFTFKLNLSTRPEKFLGEVEVWDQAEKQLENSLNEFGEKWVLNPGDGAFYGPKIDIEIKDAIGRYHQCATIQLDFQLPIRFNLSFVSHDGDDKKRPVIIHRAILGSVERMMAILTENYGGKWPLWLSPRQVMVVPVGPTCEEYAEKVRQEFHSVGLMADVDVDPGCTLNKKIRNAQLAQYNFILVVGEKERTSDTVNVRTRDNKVHGERSVKECIERLRQLKELRSRNAEEEF</sequence>
<dbReference type="Gene3D" id="3.30.980.10">
    <property type="entry name" value="Threonyl-trna Synthetase, Chain A, domain 2"/>
    <property type="match status" value="1"/>
</dbReference>
<dbReference type="KEGG" id="char:105901229"/>